<gene>
    <name evidence="4" type="ORF">TWF703_000583</name>
</gene>
<comment type="caution">
    <text evidence="4">The sequence shown here is derived from an EMBL/GenBank/DDBJ whole genome shotgun (WGS) entry which is preliminary data.</text>
</comment>
<feature type="region of interest" description="Disordered" evidence="2">
    <location>
        <begin position="868"/>
        <end position="1009"/>
    </location>
</feature>
<feature type="compositionally biased region" description="Basic and acidic residues" evidence="2">
    <location>
        <begin position="731"/>
        <end position="741"/>
    </location>
</feature>
<keyword evidence="1" id="KW-0238">DNA-binding</keyword>
<feature type="DNA-binding region" description="HMG box" evidence="1">
    <location>
        <begin position="797"/>
        <end position="863"/>
    </location>
</feature>
<feature type="compositionally biased region" description="Basic residues" evidence="2">
    <location>
        <begin position="718"/>
        <end position="730"/>
    </location>
</feature>
<dbReference type="Proteomes" id="UP000480548">
    <property type="component" value="Unassembled WGS sequence"/>
</dbReference>
<dbReference type="InterPro" id="IPR009071">
    <property type="entry name" value="HMG_box_dom"/>
</dbReference>
<evidence type="ECO:0000313" key="5">
    <source>
        <dbReference type="Proteomes" id="UP000480548"/>
    </source>
</evidence>
<feature type="region of interest" description="Disordered" evidence="2">
    <location>
        <begin position="1"/>
        <end position="20"/>
    </location>
</feature>
<evidence type="ECO:0000259" key="3">
    <source>
        <dbReference type="PROSITE" id="PS50118"/>
    </source>
</evidence>
<evidence type="ECO:0000256" key="2">
    <source>
        <dbReference type="SAM" id="MobiDB-lite"/>
    </source>
</evidence>
<proteinExistence type="predicted"/>
<dbReference type="EMBL" id="WIQZ01000104">
    <property type="protein sequence ID" value="KAF3124007.1"/>
    <property type="molecule type" value="Genomic_DNA"/>
</dbReference>
<dbReference type="InterPro" id="IPR036910">
    <property type="entry name" value="HMG_box_dom_sf"/>
</dbReference>
<dbReference type="SMART" id="SM00398">
    <property type="entry name" value="HMG"/>
    <property type="match status" value="1"/>
</dbReference>
<sequence>MNKFSCYSDSRKTKLNGGGLGEQDEIYQRPNYGGFGSDGLEEFELGELDRISNCRQVFVKTPAIATVDTFAQWNFLLPTIPWPHTFNQYLGLEDEFLVKALSAHIQSLIAPQIGPDEFWSMLYSAYPGVDISLWDLTGLCLVGHFFQRIDQTQLIYFLNSQPEESQFRLRRLGDHGETTTGLLFAHDQQDKNWSCVVPHGWELLLPSGRTLRYDSGELIHKSRDRFWAAPHPTNALLFLRFAFAGVEGFAAYDNEKIESATRDYWLHDWATVWGEDYRPREYLELFDTTFGLDDSFAFDSNLEYTTQNFDSNFGFNPYFDFDTNTEFDGSFDSEYLLVPANSFNSEYPTASEGLNSIHSSGYDLFHKGDSVGSDFPPTYYDSFDSEYTLVQNDSFDSERTLGQNDSFDSEHTFVQNDSFDSEHTFVQNDSFDSECTLVQNESFDSECTLVSSETSNLCNTRYNLNPKKCFSSHINFDHKKQTQAILLVESDAEKIQGNNSDTTARPDNDSNSDRSFDPNTNLNTSTILAAKCSSKSQISEHDPTSPNKNNDEDYRLSSLFPSRIRKGHFGEREQNHDSSTGDNDPKVCGLPSVYGNGDNGTELNKTLVPENYNYFFGGQDQKSVDSEGMGRKIYDYIFSAEENGIPGSFYQTFLKTPIPSGAGERKGAKRKYVDTSTRKESESSNDSGNLEKRTADASCCYHKVSPLDNHEPTDASPLKRHKIWKPKPKRKNCEALKEPPHAKRQRSNNTVNPSRKRKLDAGEDSGSRKRRHGSHDEPSIDALFPPGFFDELKQKGQKRLPNSFILYRMWMCQKSKGRKTSTIQMSRAAGQSWRTLPPIEKQMWFERWSRLRLAQKILVPEFQYNAPRSNATKRRRQNAKEDPPLNKRIKLSVVDKTAPTEKSPPTGKPPAARKPPAAGEPAPAAAAEKPPVVEEPPVVEKPPVAEKLPAAGDPKSPVLKTLPAVGPSKKRKIGQDYETKSFPPNPKQLETIEQQKELPREKRRKRYVRENKEREELGTLVDGSCGPDIKIFQYQPQKLLWKPKTLAKTHKPSPTVPKVPEKKHPLTAPLLRVPEFEPEKQKPLVHKEQGNAGSAVVAPNQSPTHCPQDEDILEAFYTHWDTMDDLTLDQILDLDTVSKETIIPTSEI</sequence>
<feature type="compositionally biased region" description="Basic and acidic residues" evidence="2">
    <location>
        <begin position="663"/>
        <end position="682"/>
    </location>
</feature>
<dbReference type="AlphaFoldDB" id="A0A7C8NMK3"/>
<accession>A0A7C8NMK3</accession>
<feature type="region of interest" description="Disordered" evidence="2">
    <location>
        <begin position="570"/>
        <end position="589"/>
    </location>
</feature>
<feature type="compositionally biased region" description="Basic and acidic residues" evidence="2">
    <location>
        <begin position="538"/>
        <end position="555"/>
    </location>
</feature>
<name>A0A7C8NMK3_ORBOL</name>
<feature type="compositionally biased region" description="Polar residues" evidence="2">
    <location>
        <begin position="517"/>
        <end position="537"/>
    </location>
</feature>
<feature type="region of interest" description="Disordered" evidence="2">
    <location>
        <begin position="704"/>
        <end position="783"/>
    </location>
</feature>
<keyword evidence="1" id="KW-0539">Nucleus</keyword>
<feature type="region of interest" description="Disordered" evidence="2">
    <location>
        <begin position="496"/>
        <end position="555"/>
    </location>
</feature>
<evidence type="ECO:0000313" key="4">
    <source>
        <dbReference type="EMBL" id="KAF3124007.1"/>
    </source>
</evidence>
<dbReference type="SUPFAM" id="SSF47095">
    <property type="entry name" value="HMG-box"/>
    <property type="match status" value="1"/>
</dbReference>
<dbReference type="PROSITE" id="PS50118">
    <property type="entry name" value="HMG_BOX_2"/>
    <property type="match status" value="1"/>
</dbReference>
<organism evidence="4 5">
    <name type="scientific">Orbilia oligospora</name>
    <name type="common">Nematode-trapping fungus</name>
    <name type="synonym">Arthrobotrys oligospora</name>
    <dbReference type="NCBI Taxonomy" id="2813651"/>
    <lineage>
        <taxon>Eukaryota</taxon>
        <taxon>Fungi</taxon>
        <taxon>Dikarya</taxon>
        <taxon>Ascomycota</taxon>
        <taxon>Pezizomycotina</taxon>
        <taxon>Orbiliomycetes</taxon>
        <taxon>Orbiliales</taxon>
        <taxon>Orbiliaceae</taxon>
        <taxon>Orbilia</taxon>
    </lineage>
</organism>
<evidence type="ECO:0000256" key="1">
    <source>
        <dbReference type="PROSITE-ProRule" id="PRU00267"/>
    </source>
</evidence>
<feature type="compositionally biased region" description="Basic and acidic residues" evidence="2">
    <location>
        <begin position="1074"/>
        <end position="1089"/>
    </location>
</feature>
<feature type="region of interest" description="Disordered" evidence="2">
    <location>
        <begin position="656"/>
        <end position="692"/>
    </location>
</feature>
<feature type="domain" description="HMG box" evidence="3">
    <location>
        <begin position="797"/>
        <end position="863"/>
    </location>
</feature>
<feature type="region of interest" description="Disordered" evidence="2">
    <location>
        <begin position="1044"/>
        <end position="1108"/>
    </location>
</feature>
<protein>
    <recommendedName>
        <fullName evidence="3">HMG box domain-containing protein</fullName>
    </recommendedName>
</protein>
<dbReference type="GO" id="GO:0003677">
    <property type="term" value="F:DNA binding"/>
    <property type="evidence" value="ECO:0007669"/>
    <property type="project" value="UniProtKB-UniRule"/>
</dbReference>
<feature type="compositionally biased region" description="Low complexity" evidence="2">
    <location>
        <begin position="914"/>
        <end position="930"/>
    </location>
</feature>
<reference evidence="4 5" key="1">
    <citation type="submission" date="2019-06" db="EMBL/GenBank/DDBJ databases">
        <authorList>
            <person name="Palmer J.M."/>
        </authorList>
    </citation>
    <scope>NUCLEOTIDE SEQUENCE [LARGE SCALE GENOMIC DNA]</scope>
    <source>
        <strain evidence="4 5">TWF703</strain>
    </source>
</reference>
<dbReference type="GO" id="GO:0005634">
    <property type="term" value="C:nucleus"/>
    <property type="evidence" value="ECO:0007669"/>
    <property type="project" value="UniProtKB-UniRule"/>
</dbReference>
<dbReference type="Gene3D" id="1.10.30.10">
    <property type="entry name" value="High mobility group box domain"/>
    <property type="match status" value="1"/>
</dbReference>
<feature type="compositionally biased region" description="Basic and acidic residues" evidence="2">
    <location>
        <begin position="504"/>
        <end position="516"/>
    </location>
</feature>